<dbReference type="Pfam" id="PF05990">
    <property type="entry name" value="DUF900"/>
    <property type="match status" value="1"/>
</dbReference>
<dbReference type="SUPFAM" id="SSF53474">
    <property type="entry name" value="alpha/beta-Hydrolases"/>
    <property type="match status" value="1"/>
</dbReference>
<dbReference type="InterPro" id="IPR010297">
    <property type="entry name" value="DUF900_hydrolase"/>
</dbReference>
<dbReference type="RefSeq" id="WP_089358783.1">
    <property type="nucleotide sequence ID" value="NZ_FZOG01000001.1"/>
</dbReference>
<evidence type="ECO:0000313" key="1">
    <source>
        <dbReference type="EMBL" id="SNR86684.1"/>
    </source>
</evidence>
<dbReference type="Proteomes" id="UP000242915">
    <property type="component" value="Unassembled WGS sequence"/>
</dbReference>
<reference evidence="2" key="1">
    <citation type="submission" date="2017-06" db="EMBL/GenBank/DDBJ databases">
        <authorList>
            <person name="Varghese N."/>
            <person name="Submissions S."/>
        </authorList>
    </citation>
    <scope>NUCLEOTIDE SEQUENCE [LARGE SCALE GENOMIC DNA]</scope>
    <source>
        <strain evidence="2">CIP 108523</strain>
    </source>
</reference>
<protein>
    <recommendedName>
        <fullName evidence="3">Esterase/lipase superfamily enzyme</fullName>
    </recommendedName>
</protein>
<dbReference type="PANTHER" id="PTHR36513:SF1">
    <property type="entry name" value="TRANSMEMBRANE PROTEIN"/>
    <property type="match status" value="1"/>
</dbReference>
<evidence type="ECO:0008006" key="3">
    <source>
        <dbReference type="Google" id="ProtNLM"/>
    </source>
</evidence>
<sequence>MSDFVVSARRIRQGAFIAEPGPSRFLIVDAEQLPAPEQGRTGVTWINAWLQQMLAEAVWGVDERTGANRGDILIFVHGYNNSPAELMAHHRQLKSDLHAVGWKGVVVSFDWPCDNKAAGYLEDRHDAKQSAMQLVTDLISLLATRQTPDCAINTHILAHSMGAYVVREAFDDADDARLDNNSWMISQLCFIGADISAQSLNEGNATTDSLYRHSMRLTNYFSLGDSVLKLSNVKRAGVAPRAGRIGLPALAPRSSANVDCSLYHQALLQSAALQAADQPSGFHGNQSHSWFFGNRVFTLDLFETLKGDLDRSILPTRSPSLTERSFNLIRPAGT</sequence>
<dbReference type="InterPro" id="IPR029058">
    <property type="entry name" value="AB_hydrolase_fold"/>
</dbReference>
<dbReference type="EMBL" id="FZOG01000001">
    <property type="protein sequence ID" value="SNR86684.1"/>
    <property type="molecule type" value="Genomic_DNA"/>
</dbReference>
<evidence type="ECO:0000313" key="2">
    <source>
        <dbReference type="Proteomes" id="UP000242915"/>
    </source>
</evidence>
<organism evidence="1 2">
    <name type="scientific">Pseudomonas segetis</name>
    <dbReference type="NCBI Taxonomy" id="298908"/>
    <lineage>
        <taxon>Bacteria</taxon>
        <taxon>Pseudomonadati</taxon>
        <taxon>Pseudomonadota</taxon>
        <taxon>Gammaproteobacteria</taxon>
        <taxon>Pseudomonadales</taxon>
        <taxon>Pseudomonadaceae</taxon>
        <taxon>Pseudomonas</taxon>
    </lineage>
</organism>
<name>A0A238ZV76_9PSED</name>
<accession>A0A238ZV76</accession>
<gene>
    <name evidence="1" type="ORF">SAMN05216255_0679</name>
</gene>
<keyword evidence="2" id="KW-1185">Reference proteome</keyword>
<dbReference type="PANTHER" id="PTHR36513">
    <property type="entry name" value="ABC TRANSMEMBRANE TYPE-1 DOMAIN-CONTAINING PROTEIN"/>
    <property type="match status" value="1"/>
</dbReference>
<dbReference type="Gene3D" id="3.40.50.1820">
    <property type="entry name" value="alpha/beta hydrolase"/>
    <property type="match status" value="1"/>
</dbReference>
<dbReference type="AlphaFoldDB" id="A0A238ZV76"/>
<proteinExistence type="predicted"/>